<gene>
    <name evidence="2" type="ORF">IAB68_04585</name>
</gene>
<accession>A0A9D1LJ27</accession>
<organism evidence="2 3">
    <name type="scientific">Candidatus Aphodocola excrementigallinarum</name>
    <dbReference type="NCBI Taxonomy" id="2840670"/>
    <lineage>
        <taxon>Bacteria</taxon>
        <taxon>Bacillati</taxon>
        <taxon>Bacillota</taxon>
        <taxon>Bacilli</taxon>
        <taxon>Candidatus Aphodocola</taxon>
    </lineage>
</organism>
<evidence type="ECO:0000313" key="3">
    <source>
        <dbReference type="Proteomes" id="UP000824074"/>
    </source>
</evidence>
<sequence length="114" mass="12955">MSLKLRIILLVFSIVLAIITTVVLRKGRIPIKYSLLWYFSALVVFLVAIFPFIIEFIADMLGFTTLSNLIVAMIIVILLFLTMSLTIITSGQKKKITLLIQEVSILKEKINKKQ</sequence>
<reference evidence="2" key="1">
    <citation type="submission" date="2020-10" db="EMBL/GenBank/DDBJ databases">
        <authorList>
            <person name="Gilroy R."/>
        </authorList>
    </citation>
    <scope>NUCLEOTIDE SEQUENCE</scope>
    <source>
        <strain evidence="2">CHK193-30670</strain>
    </source>
</reference>
<keyword evidence="1" id="KW-1133">Transmembrane helix</keyword>
<feature type="transmembrane region" description="Helical" evidence="1">
    <location>
        <begin position="36"/>
        <end position="57"/>
    </location>
</feature>
<reference evidence="2" key="2">
    <citation type="journal article" date="2021" name="PeerJ">
        <title>Extensive microbial diversity within the chicken gut microbiome revealed by metagenomics and culture.</title>
        <authorList>
            <person name="Gilroy R."/>
            <person name="Ravi A."/>
            <person name="Getino M."/>
            <person name="Pursley I."/>
            <person name="Horton D.L."/>
            <person name="Alikhan N.F."/>
            <person name="Baker D."/>
            <person name="Gharbi K."/>
            <person name="Hall N."/>
            <person name="Watson M."/>
            <person name="Adriaenssens E.M."/>
            <person name="Foster-Nyarko E."/>
            <person name="Jarju S."/>
            <person name="Secka A."/>
            <person name="Antonio M."/>
            <person name="Oren A."/>
            <person name="Chaudhuri R.R."/>
            <person name="La Ragione R."/>
            <person name="Hildebrand F."/>
            <person name="Pallen M.J."/>
        </authorList>
    </citation>
    <scope>NUCLEOTIDE SEQUENCE</scope>
    <source>
        <strain evidence="2">CHK193-30670</strain>
    </source>
</reference>
<dbReference type="InterPro" id="IPR019277">
    <property type="entry name" value="DUF2304"/>
</dbReference>
<dbReference type="Pfam" id="PF10066">
    <property type="entry name" value="DUF2304"/>
    <property type="match status" value="1"/>
</dbReference>
<feature type="transmembrane region" description="Helical" evidence="1">
    <location>
        <begin position="69"/>
        <end position="88"/>
    </location>
</feature>
<name>A0A9D1LJ27_9FIRM</name>
<proteinExistence type="predicted"/>
<protein>
    <submittedName>
        <fullName evidence="2">DUF2304 domain-containing protein</fullName>
    </submittedName>
</protein>
<keyword evidence="1" id="KW-0812">Transmembrane</keyword>
<evidence type="ECO:0000256" key="1">
    <source>
        <dbReference type="SAM" id="Phobius"/>
    </source>
</evidence>
<dbReference type="EMBL" id="DVMT01000046">
    <property type="protein sequence ID" value="HIU40556.1"/>
    <property type="molecule type" value="Genomic_DNA"/>
</dbReference>
<dbReference type="AlphaFoldDB" id="A0A9D1LJ27"/>
<keyword evidence="1" id="KW-0472">Membrane</keyword>
<comment type="caution">
    <text evidence="2">The sequence shown here is derived from an EMBL/GenBank/DDBJ whole genome shotgun (WGS) entry which is preliminary data.</text>
</comment>
<feature type="transmembrane region" description="Helical" evidence="1">
    <location>
        <begin position="6"/>
        <end position="24"/>
    </location>
</feature>
<dbReference type="Proteomes" id="UP000824074">
    <property type="component" value="Unassembled WGS sequence"/>
</dbReference>
<evidence type="ECO:0000313" key="2">
    <source>
        <dbReference type="EMBL" id="HIU40556.1"/>
    </source>
</evidence>